<gene>
    <name evidence="1" type="ORF">GH714_042305</name>
</gene>
<dbReference type="InterPro" id="IPR011990">
    <property type="entry name" value="TPR-like_helical_dom_sf"/>
</dbReference>
<organism evidence="1 2">
    <name type="scientific">Hevea brasiliensis</name>
    <name type="common">Para rubber tree</name>
    <name type="synonym">Siphonia brasiliensis</name>
    <dbReference type="NCBI Taxonomy" id="3981"/>
    <lineage>
        <taxon>Eukaryota</taxon>
        <taxon>Viridiplantae</taxon>
        <taxon>Streptophyta</taxon>
        <taxon>Embryophyta</taxon>
        <taxon>Tracheophyta</taxon>
        <taxon>Spermatophyta</taxon>
        <taxon>Magnoliopsida</taxon>
        <taxon>eudicotyledons</taxon>
        <taxon>Gunneridae</taxon>
        <taxon>Pentapetalae</taxon>
        <taxon>rosids</taxon>
        <taxon>fabids</taxon>
        <taxon>Malpighiales</taxon>
        <taxon>Euphorbiaceae</taxon>
        <taxon>Crotonoideae</taxon>
        <taxon>Micrandreae</taxon>
        <taxon>Hevea</taxon>
    </lineage>
</organism>
<evidence type="ECO:0008006" key="3">
    <source>
        <dbReference type="Google" id="ProtNLM"/>
    </source>
</evidence>
<dbReference type="PANTHER" id="PTHR47880">
    <property type="entry name" value="OS05G0353300 PROTEIN"/>
    <property type="match status" value="1"/>
</dbReference>
<reference evidence="1 2" key="1">
    <citation type="journal article" date="2020" name="Mol. Plant">
        <title>The Chromosome-Based Rubber Tree Genome Provides New Insights into Spurge Genome Evolution and Rubber Biosynthesis.</title>
        <authorList>
            <person name="Liu J."/>
            <person name="Shi C."/>
            <person name="Shi C.C."/>
            <person name="Li W."/>
            <person name="Zhang Q.J."/>
            <person name="Zhang Y."/>
            <person name="Li K."/>
            <person name="Lu H.F."/>
            <person name="Shi C."/>
            <person name="Zhu S.T."/>
            <person name="Xiao Z.Y."/>
            <person name="Nan H."/>
            <person name="Yue Y."/>
            <person name="Zhu X.G."/>
            <person name="Wu Y."/>
            <person name="Hong X.N."/>
            <person name="Fan G.Y."/>
            <person name="Tong Y."/>
            <person name="Zhang D."/>
            <person name="Mao C.L."/>
            <person name="Liu Y.L."/>
            <person name="Hao S.J."/>
            <person name="Liu W.Q."/>
            <person name="Lv M.Q."/>
            <person name="Zhang H.B."/>
            <person name="Liu Y."/>
            <person name="Hu-Tang G.R."/>
            <person name="Wang J.P."/>
            <person name="Wang J.H."/>
            <person name="Sun Y.H."/>
            <person name="Ni S.B."/>
            <person name="Chen W.B."/>
            <person name="Zhang X.C."/>
            <person name="Jiao Y.N."/>
            <person name="Eichler E.E."/>
            <person name="Li G.H."/>
            <person name="Liu X."/>
            <person name="Gao L.Z."/>
        </authorList>
    </citation>
    <scope>NUCLEOTIDE SEQUENCE [LARGE SCALE GENOMIC DNA]</scope>
    <source>
        <strain evidence="2">cv. GT1</strain>
        <tissue evidence="1">Leaf</tissue>
    </source>
</reference>
<dbReference type="PANTHER" id="PTHR47880:SF1">
    <property type="entry name" value="OS05G0353300 PROTEIN"/>
    <property type="match status" value="1"/>
</dbReference>
<sequence>MNDRLSARELQLVLVYFSQEGRDSWCALEVFEWLRKENRVDKETMDLMVSIMCSWIKKLIEGDHDIGDVVDLLVDMDCVGLKPSFSMIEKVISLYWEMGRKERAVSFVKEVLRRGIAYSKDDGEGQKGGPTGYLAWKMMVDGNYRDAVKLVIHLRESGLKPEVYSCLIAMTAVVKELNEFAKALRKLKGFAKTGVIAELDAENVSIIEKYQSDLLADGVCLSSWVIQEGSPSLYGVVHERLLAMYICAGCGLDAERQLWEMKLVGKEADRDLYDIVLAICASQRRSVQ</sequence>
<protein>
    <recommendedName>
        <fullName evidence="3">Pentacotripeptide-repeat region of PRORP domain-containing protein</fullName>
    </recommendedName>
</protein>
<dbReference type="Proteomes" id="UP000467840">
    <property type="component" value="Chromosome 2"/>
</dbReference>
<proteinExistence type="predicted"/>
<dbReference type="AlphaFoldDB" id="A0A6A6KV99"/>
<dbReference type="EMBL" id="JAAGAX010000015">
    <property type="protein sequence ID" value="KAF2291963.1"/>
    <property type="molecule type" value="Genomic_DNA"/>
</dbReference>
<accession>A0A6A6KV99</accession>
<comment type="caution">
    <text evidence="1">The sequence shown here is derived from an EMBL/GenBank/DDBJ whole genome shotgun (WGS) entry which is preliminary data.</text>
</comment>
<dbReference type="Gene3D" id="1.25.40.10">
    <property type="entry name" value="Tetratricopeptide repeat domain"/>
    <property type="match status" value="1"/>
</dbReference>
<name>A0A6A6KV99_HEVBR</name>
<keyword evidence="2" id="KW-1185">Reference proteome</keyword>
<evidence type="ECO:0000313" key="2">
    <source>
        <dbReference type="Proteomes" id="UP000467840"/>
    </source>
</evidence>
<evidence type="ECO:0000313" key="1">
    <source>
        <dbReference type="EMBL" id="KAF2291963.1"/>
    </source>
</evidence>